<feature type="non-terminal residue" evidence="1">
    <location>
        <position position="1"/>
    </location>
</feature>
<dbReference type="EMBL" id="CAJVQC010025691">
    <property type="protein sequence ID" value="CAG8730722.1"/>
    <property type="molecule type" value="Genomic_DNA"/>
</dbReference>
<proteinExistence type="predicted"/>
<organism evidence="1 2">
    <name type="scientific">Racocetra persica</name>
    <dbReference type="NCBI Taxonomy" id="160502"/>
    <lineage>
        <taxon>Eukaryota</taxon>
        <taxon>Fungi</taxon>
        <taxon>Fungi incertae sedis</taxon>
        <taxon>Mucoromycota</taxon>
        <taxon>Glomeromycotina</taxon>
        <taxon>Glomeromycetes</taxon>
        <taxon>Diversisporales</taxon>
        <taxon>Gigasporaceae</taxon>
        <taxon>Racocetra</taxon>
    </lineage>
</organism>
<dbReference type="Proteomes" id="UP000789920">
    <property type="component" value="Unassembled WGS sequence"/>
</dbReference>
<evidence type="ECO:0000313" key="1">
    <source>
        <dbReference type="EMBL" id="CAG8730722.1"/>
    </source>
</evidence>
<protein>
    <submittedName>
        <fullName evidence="1">12914_t:CDS:1</fullName>
    </submittedName>
</protein>
<keyword evidence="2" id="KW-1185">Reference proteome</keyword>
<reference evidence="1" key="1">
    <citation type="submission" date="2021-06" db="EMBL/GenBank/DDBJ databases">
        <authorList>
            <person name="Kallberg Y."/>
            <person name="Tangrot J."/>
            <person name="Rosling A."/>
        </authorList>
    </citation>
    <scope>NUCLEOTIDE SEQUENCE</scope>
    <source>
        <strain evidence="1">MA461A</strain>
    </source>
</reference>
<sequence>QDTQGSEYFAYMRKKTHEGAINQAKVDVAEAKYKGDVGSKLREGLTRQETSKIEADTVLIENERKVSIAQAEMTLSTKKSEYDQQVKIAAIEAEQAAKMRQAELQKEVEERRLLSETERLRVQHVAKATAEFEAAKAIANAKLYTAQKEAEAELYKKQKEAEGVLAIYNAQAEGIKNLMQAFGGDRHTALQYVMIERGIYQQLAKENAQAIQGLNPKITVWNTGEPNGNANNANPIANIFQSLPPLLSTIQEQTGITPPNWIAQMPSSNTKSS</sequence>
<evidence type="ECO:0000313" key="2">
    <source>
        <dbReference type="Proteomes" id="UP000789920"/>
    </source>
</evidence>
<accession>A0ACA9Q0S6</accession>
<comment type="caution">
    <text evidence="1">The sequence shown here is derived from an EMBL/GenBank/DDBJ whole genome shotgun (WGS) entry which is preliminary data.</text>
</comment>
<name>A0ACA9Q0S6_9GLOM</name>
<gene>
    <name evidence="1" type="ORF">RPERSI_LOCUS12132</name>
</gene>